<organism evidence="6">
    <name type="scientific">Magallana gigas</name>
    <name type="common">Pacific oyster</name>
    <name type="synonym">Crassostrea gigas</name>
    <dbReference type="NCBI Taxonomy" id="29159"/>
    <lineage>
        <taxon>Eukaryota</taxon>
        <taxon>Metazoa</taxon>
        <taxon>Spiralia</taxon>
        <taxon>Lophotrochozoa</taxon>
        <taxon>Mollusca</taxon>
        <taxon>Bivalvia</taxon>
        <taxon>Autobranchia</taxon>
        <taxon>Pteriomorphia</taxon>
        <taxon>Ostreida</taxon>
        <taxon>Ostreoidea</taxon>
        <taxon>Ostreidae</taxon>
        <taxon>Magallana</taxon>
    </lineage>
</organism>
<dbReference type="GO" id="GO:0004867">
    <property type="term" value="F:serine-type endopeptidase inhibitor activity"/>
    <property type="evidence" value="ECO:0007669"/>
    <property type="project" value="UniProtKB-KW"/>
</dbReference>
<protein>
    <submittedName>
        <fullName evidence="6">Kunitz-type proteinase inhibitor 5 II</fullName>
    </submittedName>
</protein>
<gene>
    <name evidence="6" type="ORF">CGI_10013032</name>
</gene>
<name>K1RAF3_MAGGI</name>
<keyword evidence="5" id="KW-1015">Disulfide bond</keyword>
<keyword evidence="3" id="KW-0646">Protease inhibitor</keyword>
<evidence type="ECO:0000256" key="4">
    <source>
        <dbReference type="ARBA" id="ARBA00022900"/>
    </source>
</evidence>
<keyword evidence="4" id="KW-0722">Serine protease inhibitor</keyword>
<dbReference type="InterPro" id="IPR036880">
    <property type="entry name" value="Kunitz_BPTI_sf"/>
</dbReference>
<comment type="subcellular location">
    <subcellularLocation>
        <location evidence="1">Secreted</location>
    </subcellularLocation>
</comment>
<dbReference type="CDD" id="cd00109">
    <property type="entry name" value="Kunitz-type"/>
    <property type="match status" value="1"/>
</dbReference>
<dbReference type="SMART" id="SM00131">
    <property type="entry name" value="KU"/>
    <property type="match status" value="1"/>
</dbReference>
<dbReference type="PROSITE" id="PS00280">
    <property type="entry name" value="BPTI_KUNITZ_1"/>
    <property type="match status" value="1"/>
</dbReference>
<dbReference type="EMBL" id="JH818919">
    <property type="protein sequence ID" value="EKC38200.1"/>
    <property type="molecule type" value="Genomic_DNA"/>
</dbReference>
<dbReference type="PANTHER" id="PTHR10083">
    <property type="entry name" value="KUNITZ-TYPE PROTEASE INHIBITOR-RELATED"/>
    <property type="match status" value="1"/>
</dbReference>
<dbReference type="SUPFAM" id="SSF57362">
    <property type="entry name" value="BPTI-like"/>
    <property type="match status" value="1"/>
</dbReference>
<dbReference type="InterPro" id="IPR020901">
    <property type="entry name" value="Prtase_inh_Kunz-CS"/>
</dbReference>
<dbReference type="AlphaFoldDB" id="K1RAF3"/>
<dbReference type="InParanoid" id="K1RAF3"/>
<evidence type="ECO:0000256" key="1">
    <source>
        <dbReference type="ARBA" id="ARBA00004613"/>
    </source>
</evidence>
<dbReference type="InterPro" id="IPR002223">
    <property type="entry name" value="Kunitz_BPTI"/>
</dbReference>
<evidence type="ECO:0000256" key="3">
    <source>
        <dbReference type="ARBA" id="ARBA00022690"/>
    </source>
</evidence>
<dbReference type="Gene3D" id="4.10.410.10">
    <property type="entry name" value="Pancreatic trypsin inhibitor Kunitz domain"/>
    <property type="match status" value="1"/>
</dbReference>
<evidence type="ECO:0000256" key="5">
    <source>
        <dbReference type="ARBA" id="ARBA00023157"/>
    </source>
</evidence>
<proteinExistence type="predicted"/>
<dbReference type="GO" id="GO:0005615">
    <property type="term" value="C:extracellular space"/>
    <property type="evidence" value="ECO:0007669"/>
    <property type="project" value="TreeGrafter"/>
</dbReference>
<dbReference type="HOGENOM" id="CLU_164133_4_4_1"/>
<sequence length="68" mass="7470">MISVDPPLSSRCELPLVSGPCKTCIPRYHFNGRKGRCETFFYGGCCEDANKFDTLVACTSACPPNSYN</sequence>
<dbReference type="PROSITE" id="PS50279">
    <property type="entry name" value="BPTI_KUNITZ_2"/>
    <property type="match status" value="1"/>
</dbReference>
<evidence type="ECO:0000313" key="6">
    <source>
        <dbReference type="EMBL" id="EKC38200.1"/>
    </source>
</evidence>
<dbReference type="PANTHER" id="PTHR10083:SF381">
    <property type="entry name" value="BPTI_KUNITZ INHIBITOR DOMAIN-CONTAINING PROTEIN"/>
    <property type="match status" value="1"/>
</dbReference>
<keyword evidence="2" id="KW-0964">Secreted</keyword>
<dbReference type="Pfam" id="PF00014">
    <property type="entry name" value="Kunitz_BPTI"/>
    <property type="match status" value="1"/>
</dbReference>
<dbReference type="FunFam" id="4.10.410.10:FF:000020">
    <property type="entry name" value="Collagen, type VI, alpha 3"/>
    <property type="match status" value="1"/>
</dbReference>
<evidence type="ECO:0000256" key="2">
    <source>
        <dbReference type="ARBA" id="ARBA00022525"/>
    </source>
</evidence>
<dbReference type="InterPro" id="IPR050098">
    <property type="entry name" value="TFPI/VKTCI-like"/>
</dbReference>
<accession>K1RAF3</accession>
<reference evidence="6" key="1">
    <citation type="journal article" date="2012" name="Nature">
        <title>The oyster genome reveals stress adaptation and complexity of shell formation.</title>
        <authorList>
            <person name="Zhang G."/>
            <person name="Fang X."/>
            <person name="Guo X."/>
            <person name="Li L."/>
            <person name="Luo R."/>
            <person name="Xu F."/>
            <person name="Yang P."/>
            <person name="Zhang L."/>
            <person name="Wang X."/>
            <person name="Qi H."/>
            <person name="Xiong Z."/>
            <person name="Que H."/>
            <person name="Xie Y."/>
            <person name="Holland P.W."/>
            <person name="Paps J."/>
            <person name="Zhu Y."/>
            <person name="Wu F."/>
            <person name="Chen Y."/>
            <person name="Wang J."/>
            <person name="Peng C."/>
            <person name="Meng J."/>
            <person name="Yang L."/>
            <person name="Liu J."/>
            <person name="Wen B."/>
            <person name="Zhang N."/>
            <person name="Huang Z."/>
            <person name="Zhu Q."/>
            <person name="Feng Y."/>
            <person name="Mount A."/>
            <person name="Hedgecock D."/>
            <person name="Xu Z."/>
            <person name="Liu Y."/>
            <person name="Domazet-Loso T."/>
            <person name="Du Y."/>
            <person name="Sun X."/>
            <person name="Zhang S."/>
            <person name="Liu B."/>
            <person name="Cheng P."/>
            <person name="Jiang X."/>
            <person name="Li J."/>
            <person name="Fan D."/>
            <person name="Wang W."/>
            <person name="Fu W."/>
            <person name="Wang T."/>
            <person name="Wang B."/>
            <person name="Zhang J."/>
            <person name="Peng Z."/>
            <person name="Li Y."/>
            <person name="Li N."/>
            <person name="Wang J."/>
            <person name="Chen M."/>
            <person name="He Y."/>
            <person name="Tan F."/>
            <person name="Song X."/>
            <person name="Zheng Q."/>
            <person name="Huang R."/>
            <person name="Yang H."/>
            <person name="Du X."/>
            <person name="Chen L."/>
            <person name="Yang M."/>
            <person name="Gaffney P.M."/>
            <person name="Wang S."/>
            <person name="Luo L."/>
            <person name="She Z."/>
            <person name="Ming Y."/>
            <person name="Huang W."/>
            <person name="Zhang S."/>
            <person name="Huang B."/>
            <person name="Zhang Y."/>
            <person name="Qu T."/>
            <person name="Ni P."/>
            <person name="Miao G."/>
            <person name="Wang J."/>
            <person name="Wang Q."/>
            <person name="Steinberg C.E."/>
            <person name="Wang H."/>
            <person name="Li N."/>
            <person name="Qian L."/>
            <person name="Zhang G."/>
            <person name="Li Y."/>
            <person name="Yang H."/>
            <person name="Liu X."/>
            <person name="Wang J."/>
            <person name="Yin Y."/>
            <person name="Wang J."/>
        </authorList>
    </citation>
    <scope>NUCLEOTIDE SEQUENCE [LARGE SCALE GENOMIC DNA]</scope>
    <source>
        <strain evidence="6">05x7-T-G4-1.051#20</strain>
    </source>
</reference>
<dbReference type="PRINTS" id="PR00759">
    <property type="entry name" value="BASICPTASE"/>
</dbReference>